<comment type="caution">
    <text evidence="3">The sequence shown here is derived from an EMBL/GenBank/DDBJ whole genome shotgun (WGS) entry which is preliminary data.</text>
</comment>
<evidence type="ECO:0000313" key="3">
    <source>
        <dbReference type="EMBL" id="KAE9013320.1"/>
    </source>
</evidence>
<evidence type="ECO:0008006" key="5">
    <source>
        <dbReference type="Google" id="ProtNLM"/>
    </source>
</evidence>
<evidence type="ECO:0000256" key="1">
    <source>
        <dbReference type="SAM" id="MobiDB-lite"/>
    </source>
</evidence>
<feature type="signal peptide" evidence="2">
    <location>
        <begin position="1"/>
        <end position="23"/>
    </location>
</feature>
<feature type="compositionally biased region" description="Polar residues" evidence="1">
    <location>
        <begin position="60"/>
        <end position="70"/>
    </location>
</feature>
<feature type="region of interest" description="Disordered" evidence="1">
    <location>
        <begin position="60"/>
        <end position="81"/>
    </location>
</feature>
<dbReference type="AlphaFoldDB" id="A0A6A3L330"/>
<name>A0A6A3L330_9STRA</name>
<feature type="chain" id="PRO_5025377911" description="Secreted protein" evidence="2">
    <location>
        <begin position="24"/>
        <end position="81"/>
    </location>
</feature>
<reference evidence="3 4" key="1">
    <citation type="submission" date="2018-09" db="EMBL/GenBank/DDBJ databases">
        <title>Genomic investigation of the strawberry pathogen Phytophthora fragariae indicates pathogenicity is determined by transcriptional variation in three key races.</title>
        <authorList>
            <person name="Adams T.M."/>
            <person name="Armitage A.D."/>
            <person name="Sobczyk M.K."/>
            <person name="Bates H.J."/>
            <person name="Dunwell J.M."/>
            <person name="Nellist C.F."/>
            <person name="Harrison R.J."/>
        </authorList>
    </citation>
    <scope>NUCLEOTIDE SEQUENCE [LARGE SCALE GENOMIC DNA]</scope>
    <source>
        <strain evidence="3 4">SCRP245</strain>
    </source>
</reference>
<protein>
    <recommendedName>
        <fullName evidence="5">Secreted protein</fullName>
    </recommendedName>
</protein>
<organism evidence="3 4">
    <name type="scientific">Phytophthora fragariae</name>
    <dbReference type="NCBI Taxonomy" id="53985"/>
    <lineage>
        <taxon>Eukaryota</taxon>
        <taxon>Sar</taxon>
        <taxon>Stramenopiles</taxon>
        <taxon>Oomycota</taxon>
        <taxon>Peronosporomycetes</taxon>
        <taxon>Peronosporales</taxon>
        <taxon>Peronosporaceae</taxon>
        <taxon>Phytophthora</taxon>
    </lineage>
</organism>
<evidence type="ECO:0000313" key="4">
    <source>
        <dbReference type="Proteomes" id="UP000460718"/>
    </source>
</evidence>
<proteinExistence type="predicted"/>
<gene>
    <name evidence="3" type="ORF">PF011_g8534</name>
</gene>
<dbReference type="Proteomes" id="UP000460718">
    <property type="component" value="Unassembled WGS sequence"/>
</dbReference>
<evidence type="ECO:0000256" key="2">
    <source>
        <dbReference type="SAM" id="SignalP"/>
    </source>
</evidence>
<sequence>MPFVSDFVSTVMVLLMETTILFGSMQTRTKGLANHCADCNPPPSWQHDLGTQTTTIQISKMGTSNMSTNGKEPYPNRQYRE</sequence>
<dbReference type="EMBL" id="QXFW01000404">
    <property type="protein sequence ID" value="KAE9013320.1"/>
    <property type="molecule type" value="Genomic_DNA"/>
</dbReference>
<keyword evidence="2" id="KW-0732">Signal</keyword>
<accession>A0A6A3L330</accession>